<comment type="caution">
    <text evidence="2">The sequence shown here is derived from an EMBL/GenBank/DDBJ whole genome shotgun (WGS) entry which is preliminary data.</text>
</comment>
<dbReference type="AlphaFoldDB" id="A0AAD2CG52"/>
<evidence type="ECO:0000313" key="2">
    <source>
        <dbReference type="EMBL" id="CAJ1897863.1"/>
    </source>
</evidence>
<gene>
    <name evidence="2" type="ORF">CYCCA115_LOCUS235</name>
</gene>
<sequence length="224" mass="26229">MAESKRMAMKNVVTDADQAILEEKYEFIPGKKKQTSWQDRMVERYQSGLYKEYALADLSRPGKVGLRWRTKKEVLEGIGERTCGNKACMNTDLLITLRVPFAYIEQGVSKMDMVKLRLCPKCEPFVTKKKSRRVPQSISKKTESEKDEDKQITMKDTHSDDSNKEQESSTKSEEDSSSERFPSKDKGERKRYDDEDDEDKRRSRKRKKRSHRSSDSSRKSHDRR</sequence>
<dbReference type="InterPro" id="IPR019129">
    <property type="entry name" value="Folate-sensitive_fs_Fra10Ac1"/>
</dbReference>
<protein>
    <recommendedName>
        <fullName evidence="4">Protein FRA10AC1</fullName>
    </recommendedName>
</protein>
<reference evidence="2" key="1">
    <citation type="submission" date="2023-08" db="EMBL/GenBank/DDBJ databases">
        <authorList>
            <person name="Audoor S."/>
            <person name="Bilcke G."/>
        </authorList>
    </citation>
    <scope>NUCLEOTIDE SEQUENCE</scope>
</reference>
<evidence type="ECO:0008006" key="4">
    <source>
        <dbReference type="Google" id="ProtNLM"/>
    </source>
</evidence>
<dbReference type="EMBL" id="CAKOGP040000001">
    <property type="protein sequence ID" value="CAJ1897863.1"/>
    <property type="molecule type" value="Genomic_DNA"/>
</dbReference>
<feature type="compositionally biased region" description="Basic and acidic residues" evidence="1">
    <location>
        <begin position="140"/>
        <end position="193"/>
    </location>
</feature>
<keyword evidence="3" id="KW-1185">Reference proteome</keyword>
<feature type="compositionally biased region" description="Basic and acidic residues" evidence="1">
    <location>
        <begin position="212"/>
        <end position="224"/>
    </location>
</feature>
<proteinExistence type="predicted"/>
<accession>A0AAD2CG52</accession>
<dbReference type="Proteomes" id="UP001295423">
    <property type="component" value="Unassembled WGS sequence"/>
</dbReference>
<name>A0AAD2CG52_9STRA</name>
<dbReference type="Pfam" id="PF09725">
    <property type="entry name" value="Fra10Ac1"/>
    <property type="match status" value="1"/>
</dbReference>
<feature type="region of interest" description="Disordered" evidence="1">
    <location>
        <begin position="129"/>
        <end position="224"/>
    </location>
</feature>
<feature type="compositionally biased region" description="Basic residues" evidence="1">
    <location>
        <begin position="202"/>
        <end position="211"/>
    </location>
</feature>
<evidence type="ECO:0000256" key="1">
    <source>
        <dbReference type="SAM" id="MobiDB-lite"/>
    </source>
</evidence>
<evidence type="ECO:0000313" key="3">
    <source>
        <dbReference type="Proteomes" id="UP001295423"/>
    </source>
</evidence>
<organism evidence="2 3">
    <name type="scientific">Cylindrotheca closterium</name>
    <dbReference type="NCBI Taxonomy" id="2856"/>
    <lineage>
        <taxon>Eukaryota</taxon>
        <taxon>Sar</taxon>
        <taxon>Stramenopiles</taxon>
        <taxon>Ochrophyta</taxon>
        <taxon>Bacillariophyta</taxon>
        <taxon>Bacillariophyceae</taxon>
        <taxon>Bacillariophycidae</taxon>
        <taxon>Bacillariales</taxon>
        <taxon>Bacillariaceae</taxon>
        <taxon>Cylindrotheca</taxon>
    </lineage>
</organism>